<feature type="signal peptide" evidence="2">
    <location>
        <begin position="1"/>
        <end position="20"/>
    </location>
</feature>
<proteinExistence type="predicted"/>
<evidence type="ECO:0000313" key="3">
    <source>
        <dbReference type="EMBL" id="KAF2671724.1"/>
    </source>
</evidence>
<dbReference type="AlphaFoldDB" id="A0A6A6ULE9"/>
<dbReference type="Proteomes" id="UP000799302">
    <property type="component" value="Unassembled WGS sequence"/>
</dbReference>
<keyword evidence="2" id="KW-0732">Signal</keyword>
<feature type="compositionally biased region" description="Low complexity" evidence="1">
    <location>
        <begin position="110"/>
        <end position="192"/>
    </location>
</feature>
<organism evidence="3 4">
    <name type="scientific">Microthyrium microscopicum</name>
    <dbReference type="NCBI Taxonomy" id="703497"/>
    <lineage>
        <taxon>Eukaryota</taxon>
        <taxon>Fungi</taxon>
        <taxon>Dikarya</taxon>
        <taxon>Ascomycota</taxon>
        <taxon>Pezizomycotina</taxon>
        <taxon>Dothideomycetes</taxon>
        <taxon>Dothideomycetes incertae sedis</taxon>
        <taxon>Microthyriales</taxon>
        <taxon>Microthyriaceae</taxon>
        <taxon>Microthyrium</taxon>
    </lineage>
</organism>
<accession>A0A6A6ULE9</accession>
<gene>
    <name evidence="3" type="ORF">BT63DRAFT_422252</name>
</gene>
<evidence type="ECO:0000313" key="4">
    <source>
        <dbReference type="Proteomes" id="UP000799302"/>
    </source>
</evidence>
<feature type="chain" id="PRO_5025397268" description="CBM-cenC domain-containing protein" evidence="2">
    <location>
        <begin position="21"/>
        <end position="464"/>
    </location>
</feature>
<dbReference type="EMBL" id="MU004232">
    <property type="protein sequence ID" value="KAF2671724.1"/>
    <property type="molecule type" value="Genomic_DNA"/>
</dbReference>
<keyword evidence="4" id="KW-1185">Reference proteome</keyword>
<evidence type="ECO:0000256" key="1">
    <source>
        <dbReference type="SAM" id="MobiDB-lite"/>
    </source>
</evidence>
<reference evidence="3" key="1">
    <citation type="journal article" date="2020" name="Stud. Mycol.">
        <title>101 Dothideomycetes genomes: a test case for predicting lifestyles and emergence of pathogens.</title>
        <authorList>
            <person name="Haridas S."/>
            <person name="Albert R."/>
            <person name="Binder M."/>
            <person name="Bloem J."/>
            <person name="Labutti K."/>
            <person name="Salamov A."/>
            <person name="Andreopoulos B."/>
            <person name="Baker S."/>
            <person name="Barry K."/>
            <person name="Bills G."/>
            <person name="Bluhm B."/>
            <person name="Cannon C."/>
            <person name="Castanera R."/>
            <person name="Culley D."/>
            <person name="Daum C."/>
            <person name="Ezra D."/>
            <person name="Gonzalez J."/>
            <person name="Henrissat B."/>
            <person name="Kuo A."/>
            <person name="Liang C."/>
            <person name="Lipzen A."/>
            <person name="Lutzoni F."/>
            <person name="Magnuson J."/>
            <person name="Mondo S."/>
            <person name="Nolan M."/>
            <person name="Ohm R."/>
            <person name="Pangilinan J."/>
            <person name="Park H.-J."/>
            <person name="Ramirez L."/>
            <person name="Alfaro M."/>
            <person name="Sun H."/>
            <person name="Tritt A."/>
            <person name="Yoshinaga Y."/>
            <person name="Zwiers L.-H."/>
            <person name="Turgeon B."/>
            <person name="Goodwin S."/>
            <person name="Spatafora J."/>
            <person name="Crous P."/>
            <person name="Grigoriev I."/>
        </authorList>
    </citation>
    <scope>NUCLEOTIDE SEQUENCE</scope>
    <source>
        <strain evidence="3">CBS 115976</strain>
    </source>
</reference>
<sequence>MKSFVITLLALCAAASPATSANKRCEVWCDNTNNPGSCTSQAKSGLGACYTCGPYKTLSSEKLCDGKCADTASDAKNCGSCGNGCGSKKICSAGKCVKSVASALPSSSLKVTSSKAGSSSSVKSISSPKASSSKAVSSVPASSVKSTSSVKSASSTKPVSSSKSTSSPKPTSSATSTLSGSTSSTSTTSSSTQICSPRGVPGRQFALLAQGGVGYKYTPPIADIVPQEPLETQSAVFNTALLACEELCKREDTCRTIHISNTTSSPYLTCGLNAEPFNNATDFTYDSTSTDPQYSWVYNVTNWLSPWRVIDDAQFETGCLPPWTEIQPLGPSGPAAIVQTCDNSTACGPYMARLAASQTTNAGNDFSLGIEQSPAVIGGVAYYLSASIKGTSGSLKLVNTADPSATQVFTPTGNWETIQMNFTGVVGQFIEFVAFDDTAFDWSIGNVLAVTQADYAAGGTCFGC</sequence>
<evidence type="ECO:0008006" key="5">
    <source>
        <dbReference type="Google" id="ProtNLM"/>
    </source>
</evidence>
<evidence type="ECO:0000256" key="2">
    <source>
        <dbReference type="SAM" id="SignalP"/>
    </source>
</evidence>
<name>A0A6A6ULE9_9PEZI</name>
<feature type="region of interest" description="Disordered" evidence="1">
    <location>
        <begin position="110"/>
        <end position="197"/>
    </location>
</feature>
<protein>
    <recommendedName>
        <fullName evidence="5">CBM-cenC domain-containing protein</fullName>
    </recommendedName>
</protein>